<dbReference type="InterPro" id="IPR051544">
    <property type="entry name" value="TPS_OM_transporter"/>
</dbReference>
<dbReference type="eggNOG" id="COG2831">
    <property type="taxonomic scope" value="Bacteria"/>
</dbReference>
<gene>
    <name evidence="7" type="ordered locus">SNE_A03430</name>
</gene>
<dbReference type="GO" id="GO:0098046">
    <property type="term" value="C:type V protein secretion system complex"/>
    <property type="evidence" value="ECO:0007669"/>
    <property type="project" value="TreeGrafter"/>
</dbReference>
<dbReference type="PANTHER" id="PTHR34597:SF3">
    <property type="entry name" value="OUTER MEMBRANE TRANSPORTER CDIB"/>
    <property type="match status" value="1"/>
</dbReference>
<organism evidence="7 8">
    <name type="scientific">Simkania negevensis (strain ATCC VR-1471 / DSM 27360 / Z)</name>
    <dbReference type="NCBI Taxonomy" id="331113"/>
    <lineage>
        <taxon>Bacteria</taxon>
        <taxon>Pseudomonadati</taxon>
        <taxon>Chlamydiota</taxon>
        <taxon>Chlamydiia</taxon>
        <taxon>Parachlamydiales</taxon>
        <taxon>Simkaniaceae</taxon>
        <taxon>Simkania</taxon>
    </lineage>
</organism>
<keyword evidence="2" id="KW-0812">Transmembrane</keyword>
<reference evidence="7 8" key="2">
    <citation type="journal article" date="2011" name="Mol. Biol. Evol.">
        <title>Unity in variety--the pan-genome of the Chlamydiae.</title>
        <authorList>
            <person name="Collingro A."/>
            <person name="Tischler P."/>
            <person name="Weinmaier T."/>
            <person name="Penz T."/>
            <person name="Heinz E."/>
            <person name="Brunham R.C."/>
            <person name="Read T.D."/>
            <person name="Bavoil P.M."/>
            <person name="Sachse K."/>
            <person name="Kahane S."/>
            <person name="Friedman M.G."/>
            <person name="Rattei T."/>
            <person name="Myers G.S."/>
            <person name="Horn M."/>
        </authorList>
    </citation>
    <scope>NUCLEOTIDE SEQUENCE [LARGE SCALE GENOMIC DNA]</scope>
    <source>
        <strain evidence="8">ATCC VR-1471 / Z</strain>
    </source>
</reference>
<dbReference type="GO" id="GO:0046819">
    <property type="term" value="P:protein secretion by the type V secretion system"/>
    <property type="evidence" value="ECO:0007669"/>
    <property type="project" value="TreeGrafter"/>
</dbReference>
<evidence type="ECO:0000256" key="4">
    <source>
        <dbReference type="SAM" id="SignalP"/>
    </source>
</evidence>
<feature type="domain" description="Haemolysin activator HlyB C-terminal" evidence="5">
    <location>
        <begin position="197"/>
        <end position="526"/>
    </location>
</feature>
<dbReference type="PANTHER" id="PTHR34597">
    <property type="entry name" value="SLR1661 PROTEIN"/>
    <property type="match status" value="1"/>
</dbReference>
<dbReference type="OrthoDB" id="290122at2"/>
<dbReference type="Proteomes" id="UP000000496">
    <property type="component" value="Chromosome gsn.131"/>
</dbReference>
<dbReference type="Gene3D" id="2.40.160.50">
    <property type="entry name" value="membrane protein fhac: a member of the omp85/tpsb transporter family"/>
    <property type="match status" value="1"/>
</dbReference>
<dbReference type="Pfam" id="PF08479">
    <property type="entry name" value="POTRA_2"/>
    <property type="match status" value="1"/>
</dbReference>
<dbReference type="KEGG" id="sng:SNE_A03430"/>
<evidence type="ECO:0000256" key="3">
    <source>
        <dbReference type="ARBA" id="ARBA00023237"/>
    </source>
</evidence>
<evidence type="ECO:0000256" key="2">
    <source>
        <dbReference type="ARBA" id="ARBA00022692"/>
    </source>
</evidence>
<evidence type="ECO:0000259" key="6">
    <source>
        <dbReference type="Pfam" id="PF08479"/>
    </source>
</evidence>
<reference key="1">
    <citation type="journal article" date="2011" name="Mol. Biol. Evol.">
        <title>Unity in variety -- the pan-genome of the Chlamydiae.</title>
        <authorList>
            <person name="Collingro A."/>
            <person name="Tischler P."/>
            <person name="Weinmaier T."/>
            <person name="Penz T."/>
            <person name="Heinz E."/>
            <person name="Brunham R.C."/>
            <person name="Read T.D."/>
            <person name="Bavoil P.M."/>
            <person name="Sachse K."/>
            <person name="Kahane S."/>
            <person name="Friedman M.G."/>
            <person name="Rattei T."/>
            <person name="Myers G.S.A."/>
            <person name="Horn M."/>
        </authorList>
    </citation>
    <scope>NUCLEOTIDE SEQUENCE</scope>
    <source>
        <strain>Z</strain>
    </source>
</reference>
<dbReference type="AlphaFoldDB" id="F8L690"/>
<accession>F8L690</accession>
<dbReference type="InterPro" id="IPR005565">
    <property type="entry name" value="Hemolysn_activator_HlyB_C"/>
</dbReference>
<evidence type="ECO:0000256" key="1">
    <source>
        <dbReference type="ARBA" id="ARBA00022452"/>
    </source>
</evidence>
<feature type="domain" description="Polypeptide-transport-associated ShlB-type" evidence="6">
    <location>
        <begin position="79"/>
        <end position="135"/>
    </location>
</feature>
<protein>
    <submittedName>
        <fullName evidence="7">Uncharacterized protein</fullName>
    </submittedName>
</protein>
<dbReference type="EMBL" id="FR872582">
    <property type="protein sequence ID" value="CCB88220.1"/>
    <property type="molecule type" value="Genomic_DNA"/>
</dbReference>
<keyword evidence="1" id="KW-0472">Membrane</keyword>
<keyword evidence="8" id="KW-1185">Reference proteome</keyword>
<dbReference type="GO" id="GO:0008320">
    <property type="term" value="F:protein transmembrane transporter activity"/>
    <property type="evidence" value="ECO:0007669"/>
    <property type="project" value="TreeGrafter"/>
</dbReference>
<dbReference type="STRING" id="331113.SNE_A03430"/>
<dbReference type="Pfam" id="PF03865">
    <property type="entry name" value="ShlB"/>
    <property type="match status" value="1"/>
</dbReference>
<feature type="signal peptide" evidence="4">
    <location>
        <begin position="1"/>
        <end position="20"/>
    </location>
</feature>
<name>F8L690_SIMNZ</name>
<keyword evidence="1" id="KW-1134">Transmembrane beta strand</keyword>
<sequence length="567" mass="65170">MKKCVFLLFFVCLSSALFCASSPFLPHDKRHLSDSQVTKLTFQGLILLPSQEDLNPAGYENVHGVLAYKIDLPGSVVSLKKELRPLIGKPLDEDTLAELKRRVQNYYHHNHHPLVRVTIPEQDISAGVVQMIVKESQLGKVEVKGNKWFSKKSIEKQIRLQEDENLASDVLDQDLWWLNRNPFRQVDAVYLPGEKPGTTDIELLVHDRFPLRTYFGIDNTGNDVTGNNRLFIGVDWGKVFWTDQRLSYQFVTSSDFTRFYAHTLYYEAPLPWRHLLNIYGGYSHVDADYTIPNVKGTHFHTKGWSMQASLRYTVPLKPMRSFLHQVIGGFDFKRTNNNLALGGRPVISDNNVNLTQFMLGYNLGYEVDPLTLSFEIEGFYSPGQWVADQSNADYQSLRSYSKNDYVYARSAFVLIWDFYQKWTFHTTLRWQLASINLLPSEEYGVGGYNTVRGYKERIVNGDNVFILNLEVRTPPVSIFNPLAGYKKFHDEFVFLVFFDYGFQQVKRPVTDQNKTNNLASIGPGVRYQVTPYLTFRADWGFQLHRITDPSVSGGPHQRLSFSLVAGY</sequence>
<proteinExistence type="predicted"/>
<feature type="chain" id="PRO_5003374022" evidence="4">
    <location>
        <begin position="21"/>
        <end position="567"/>
    </location>
</feature>
<dbReference type="RefSeq" id="WP_013942687.1">
    <property type="nucleotide sequence ID" value="NC_015713.1"/>
</dbReference>
<dbReference type="Gene3D" id="3.10.20.310">
    <property type="entry name" value="membrane protein fhac"/>
    <property type="match status" value="1"/>
</dbReference>
<dbReference type="InterPro" id="IPR013686">
    <property type="entry name" value="Polypept-transport_assoc_ShlB"/>
</dbReference>
<evidence type="ECO:0000313" key="7">
    <source>
        <dbReference type="EMBL" id="CCB88220.1"/>
    </source>
</evidence>
<dbReference type="HOGENOM" id="CLU_474738_0_0_0"/>
<evidence type="ECO:0000313" key="8">
    <source>
        <dbReference type="Proteomes" id="UP000000496"/>
    </source>
</evidence>
<keyword evidence="4" id="KW-0732">Signal</keyword>
<keyword evidence="3" id="KW-0998">Cell outer membrane</keyword>
<evidence type="ECO:0000259" key="5">
    <source>
        <dbReference type="Pfam" id="PF03865"/>
    </source>
</evidence>